<comment type="subcellular location">
    <subcellularLocation>
        <location evidence="9">Cytoplasm</location>
    </subcellularLocation>
</comment>
<dbReference type="Gene3D" id="3.10.310.10">
    <property type="entry name" value="Diaminopimelate Epimerase, Chain A, domain 1"/>
    <property type="match status" value="2"/>
</dbReference>
<dbReference type="GO" id="GO:0008837">
    <property type="term" value="F:diaminopimelate epimerase activity"/>
    <property type="evidence" value="ECO:0007669"/>
    <property type="project" value="UniProtKB-UniRule"/>
</dbReference>
<dbReference type="HAMAP" id="MF_00197">
    <property type="entry name" value="DAP_epimerase"/>
    <property type="match status" value="1"/>
</dbReference>
<evidence type="ECO:0000256" key="5">
    <source>
        <dbReference type="ARBA" id="ARBA00022605"/>
    </source>
</evidence>
<dbReference type="GO" id="GO:0009089">
    <property type="term" value="P:lysine biosynthetic process via diaminopimelate"/>
    <property type="evidence" value="ECO:0007669"/>
    <property type="project" value="UniProtKB-UniRule"/>
</dbReference>
<comment type="similarity">
    <text evidence="2 9">Belongs to the diaminopimelate epimerase family.</text>
</comment>
<keyword evidence="5 9" id="KW-0028">Amino-acid biosynthesis</keyword>
<dbReference type="PANTHER" id="PTHR31689">
    <property type="entry name" value="DIAMINOPIMELATE EPIMERASE, CHLOROPLASTIC"/>
    <property type="match status" value="1"/>
</dbReference>
<evidence type="ECO:0000256" key="6">
    <source>
        <dbReference type="ARBA" id="ARBA00023154"/>
    </source>
</evidence>
<feature type="site" description="Could be important to modulate the pK values of the two catalytic cysteine residues" evidence="9">
    <location>
        <position position="217"/>
    </location>
</feature>
<dbReference type="PROSITE" id="PS01326">
    <property type="entry name" value="DAP_EPIMERASE"/>
    <property type="match status" value="1"/>
</dbReference>
<feature type="binding site" evidence="9">
    <location>
        <begin position="227"/>
        <end position="228"/>
    </location>
    <ligand>
        <name>substrate</name>
    </ligand>
</feature>
<feature type="binding site" evidence="9">
    <location>
        <position position="166"/>
    </location>
    <ligand>
        <name>substrate</name>
    </ligand>
</feature>
<proteinExistence type="inferred from homology"/>
<evidence type="ECO:0000256" key="7">
    <source>
        <dbReference type="ARBA" id="ARBA00023235"/>
    </source>
</evidence>
<evidence type="ECO:0000313" key="12">
    <source>
        <dbReference type="Proteomes" id="UP001139263"/>
    </source>
</evidence>
<keyword evidence="7 9" id="KW-0413">Isomerase</keyword>
<evidence type="ECO:0000256" key="9">
    <source>
        <dbReference type="HAMAP-Rule" id="MF_00197"/>
    </source>
</evidence>
<feature type="active site" evidence="10">
    <location>
        <position position="73"/>
    </location>
</feature>
<dbReference type="SUPFAM" id="SSF54506">
    <property type="entry name" value="Diaminopimelate epimerase-like"/>
    <property type="match status" value="1"/>
</dbReference>
<feature type="binding site" evidence="9">
    <location>
        <begin position="74"/>
        <end position="75"/>
    </location>
    <ligand>
        <name>substrate</name>
    </ligand>
</feature>
<feature type="binding site" evidence="9">
    <location>
        <position position="199"/>
    </location>
    <ligand>
        <name>substrate</name>
    </ligand>
</feature>
<evidence type="ECO:0000256" key="4">
    <source>
        <dbReference type="ARBA" id="ARBA00022490"/>
    </source>
</evidence>
<comment type="subunit">
    <text evidence="9">Homodimer.</text>
</comment>
<evidence type="ECO:0000256" key="3">
    <source>
        <dbReference type="ARBA" id="ARBA00013080"/>
    </source>
</evidence>
<dbReference type="FunFam" id="3.10.310.10:FF:000004">
    <property type="entry name" value="Diaminopimelate epimerase"/>
    <property type="match status" value="1"/>
</dbReference>
<name>A0A9X1V922_9BACL</name>
<dbReference type="GO" id="GO:0005829">
    <property type="term" value="C:cytosol"/>
    <property type="evidence" value="ECO:0007669"/>
    <property type="project" value="TreeGrafter"/>
</dbReference>
<dbReference type="AlphaFoldDB" id="A0A9X1V922"/>
<feature type="active site" description="Proton donor" evidence="9">
    <location>
        <position position="73"/>
    </location>
</feature>
<feature type="active site" description="Proton acceptor" evidence="9">
    <location>
        <position position="226"/>
    </location>
</feature>
<evidence type="ECO:0000256" key="2">
    <source>
        <dbReference type="ARBA" id="ARBA00010219"/>
    </source>
</evidence>
<dbReference type="NCBIfam" id="TIGR00652">
    <property type="entry name" value="DapF"/>
    <property type="match status" value="1"/>
</dbReference>
<dbReference type="InterPro" id="IPR001653">
    <property type="entry name" value="DAP_epimerase_DapF"/>
</dbReference>
<dbReference type="PANTHER" id="PTHR31689:SF0">
    <property type="entry name" value="DIAMINOPIMELATE EPIMERASE"/>
    <property type="match status" value="1"/>
</dbReference>
<dbReference type="EMBL" id="JALBUF010000007">
    <property type="protein sequence ID" value="MCI0184006.1"/>
    <property type="molecule type" value="Genomic_DNA"/>
</dbReference>
<keyword evidence="4 9" id="KW-0963">Cytoplasm</keyword>
<dbReference type="Pfam" id="PF01678">
    <property type="entry name" value="DAP_epimerase"/>
    <property type="match status" value="2"/>
</dbReference>
<protein>
    <recommendedName>
        <fullName evidence="3 9">Diaminopimelate epimerase</fullName>
        <shortName evidence="9">DAP epimerase</shortName>
        <ecNumber evidence="3 9">5.1.1.7</ecNumber>
    </recommendedName>
    <alternativeName>
        <fullName evidence="9">PLP-independent amino acid racemase</fullName>
    </alternativeName>
</protein>
<keyword evidence="6 9" id="KW-0457">Lysine biosynthesis</keyword>
<comment type="caution">
    <text evidence="9">Lacks conserved residue(s) required for the propagation of feature annotation.</text>
</comment>
<comment type="pathway">
    <text evidence="1 9">Amino-acid biosynthesis; L-lysine biosynthesis via DAP pathway; DL-2,6-diaminopimelate from LL-2,6-diaminopimelate: step 1/1.</text>
</comment>
<keyword evidence="12" id="KW-1185">Reference proteome</keyword>
<comment type="caution">
    <text evidence="11">The sequence shown here is derived from an EMBL/GenBank/DDBJ whole genome shotgun (WGS) entry which is preliminary data.</text>
</comment>
<comment type="function">
    <text evidence="9">Catalyzes the stereoinversion of LL-2,6-diaminopimelate (L,L-DAP) to meso-diaminopimelate (meso-DAP), a precursor of L-lysine and an essential component of the bacterial peptidoglycan.</text>
</comment>
<dbReference type="InterPro" id="IPR018510">
    <property type="entry name" value="DAP_epimerase_AS"/>
</dbReference>
<feature type="binding site" evidence="9">
    <location>
        <position position="64"/>
    </location>
    <ligand>
        <name>substrate</name>
    </ligand>
</feature>
<reference evidence="11" key="1">
    <citation type="submission" date="2022-03" db="EMBL/GenBank/DDBJ databases">
        <title>Draft Genome Sequence of Firmicute Strain S0AB, a Heterotrophic Iron/Sulfur-Oxidizing Extreme Acidophile.</title>
        <authorList>
            <person name="Vergara E."/>
            <person name="Pakostova E."/>
            <person name="Johnson D.B."/>
            <person name="Holmes D.S."/>
        </authorList>
    </citation>
    <scope>NUCLEOTIDE SEQUENCE</scope>
    <source>
        <strain evidence="11">S0AB</strain>
    </source>
</reference>
<evidence type="ECO:0000256" key="10">
    <source>
        <dbReference type="PROSITE-ProRule" id="PRU10125"/>
    </source>
</evidence>
<evidence type="ECO:0000256" key="8">
    <source>
        <dbReference type="ARBA" id="ARBA00051712"/>
    </source>
</evidence>
<dbReference type="EC" id="5.1.1.7" evidence="3 9"/>
<feature type="site" description="Could be important to modulate the pK values of the two catalytic cysteine residues" evidence="9">
    <location>
        <position position="168"/>
    </location>
</feature>
<dbReference type="Proteomes" id="UP001139263">
    <property type="component" value="Unassembled WGS sequence"/>
</dbReference>
<evidence type="ECO:0000313" key="11">
    <source>
        <dbReference type="EMBL" id="MCI0184006.1"/>
    </source>
</evidence>
<evidence type="ECO:0000256" key="1">
    <source>
        <dbReference type="ARBA" id="ARBA00005196"/>
    </source>
</evidence>
<gene>
    <name evidence="9 11" type="primary">dapF</name>
    <name evidence="11" type="ORF">MM817_02301</name>
</gene>
<accession>A0A9X1V922</accession>
<feature type="binding site" evidence="9">
    <location>
        <position position="11"/>
    </location>
    <ligand>
        <name>substrate</name>
    </ligand>
</feature>
<organism evidence="11 12">
    <name type="scientific">Sulfoacidibacillus ferrooxidans</name>
    <dbReference type="NCBI Taxonomy" id="2005001"/>
    <lineage>
        <taxon>Bacteria</taxon>
        <taxon>Bacillati</taxon>
        <taxon>Bacillota</taxon>
        <taxon>Bacilli</taxon>
        <taxon>Bacillales</taxon>
        <taxon>Alicyclobacillaceae</taxon>
        <taxon>Sulfoacidibacillus</taxon>
    </lineage>
</organism>
<sequence>MKFTKMHGLGNNYIYINLWEEQIAEHDLSPLAIDVSNVNTGIGSDGMITMGHSSVADARMRIFNEDGSESQNCGNGLRCVGKYLYEKGIIKKKNLTIETKGGLMHLELHIDEHSDVVEEITVDMGEPRLQRQQLPVLGGPKEEQALLQPVEIDQQTFHFTGVSMGNPHAVIFVDDATQVEVEKIGPLIETHSLFPERVNVEFVTAKNDRELDFRVWERGSGITMACGTGACAAVVAGVLNNQLARGETVVVHLLGGDLHITWNQDGHVHMRGPATFICEGEWYGHKGTLTI</sequence>
<feature type="binding site" evidence="9">
    <location>
        <begin position="217"/>
        <end position="218"/>
    </location>
    <ligand>
        <name>substrate</name>
    </ligand>
</feature>
<comment type="catalytic activity">
    <reaction evidence="8 9">
        <text>(2S,6S)-2,6-diaminopimelate = meso-2,6-diaminopimelate</text>
        <dbReference type="Rhea" id="RHEA:15393"/>
        <dbReference type="ChEBI" id="CHEBI:57609"/>
        <dbReference type="ChEBI" id="CHEBI:57791"/>
        <dbReference type="EC" id="5.1.1.7"/>
    </reaction>
</comment>